<comment type="similarity">
    <text evidence="8">Belongs to the ABC transporter superfamily. Macrolide exporter (TC 3.A.1.122) family.</text>
</comment>
<keyword evidence="5 10" id="KW-0067">ATP-binding</keyword>
<dbReference type="InterPro" id="IPR003439">
    <property type="entry name" value="ABC_transporter-like_ATP-bd"/>
</dbReference>
<dbReference type="InterPro" id="IPR027417">
    <property type="entry name" value="P-loop_NTPase"/>
</dbReference>
<dbReference type="Pfam" id="PF00005">
    <property type="entry name" value="ABC_tran"/>
    <property type="match status" value="1"/>
</dbReference>
<evidence type="ECO:0000313" key="10">
    <source>
        <dbReference type="EMBL" id="SCU74676.1"/>
    </source>
</evidence>
<dbReference type="PANTHER" id="PTHR42798:SF2">
    <property type="entry name" value="ABC TRANSPORTER ATP-BINDING PROTEIN MG467-RELATED"/>
    <property type="match status" value="1"/>
</dbReference>
<dbReference type="GO" id="GO:0005524">
    <property type="term" value="F:ATP binding"/>
    <property type="evidence" value="ECO:0007669"/>
    <property type="project" value="UniProtKB-KW"/>
</dbReference>
<dbReference type="EMBL" id="FMSH01000107">
    <property type="protein sequence ID" value="SCU74676.1"/>
    <property type="molecule type" value="Genomic_DNA"/>
</dbReference>
<evidence type="ECO:0000256" key="7">
    <source>
        <dbReference type="ARBA" id="ARBA00023251"/>
    </source>
</evidence>
<evidence type="ECO:0000256" key="8">
    <source>
        <dbReference type="ARBA" id="ARBA00038388"/>
    </source>
</evidence>
<keyword evidence="7" id="KW-0046">Antibiotic resistance</keyword>
<keyword evidence="4" id="KW-0547">Nucleotide-binding</keyword>
<organism evidence="10">
    <name type="scientific">Cupriavidus necator</name>
    <name type="common">Alcaligenes eutrophus</name>
    <name type="synonym">Ralstonia eutropha</name>
    <dbReference type="NCBI Taxonomy" id="106590"/>
    <lineage>
        <taxon>Bacteria</taxon>
        <taxon>Pseudomonadati</taxon>
        <taxon>Pseudomonadota</taxon>
        <taxon>Betaproteobacteria</taxon>
        <taxon>Burkholderiales</taxon>
        <taxon>Burkholderiaceae</taxon>
        <taxon>Cupriavidus</taxon>
    </lineage>
</organism>
<evidence type="ECO:0000256" key="5">
    <source>
        <dbReference type="ARBA" id="ARBA00022840"/>
    </source>
</evidence>
<keyword evidence="6" id="KW-0472">Membrane</keyword>
<sequence length="252" mass="26930">MNNPTARNDRHALIALRDVSKLYRKGQESVTALDGVDLAIAETGMVAIVGPSGSGKSSLLHIIGAMDRPSRGEVVVAGQSLNALPEAGLVSFRRNTVGFVFQSFNLIPNLSALENVMLPMEFNGVPSEERHRRAKALLDCIGLGARLTHKPRELSGGEQQRVAIARARANNPPLILADEPTGNLDSKTGQMIYELLKGIAQERTIIVVTHAEALAQMADRVLHIRDGALVPDVPTAARGTPYSEQAGGANHV</sequence>
<dbReference type="FunFam" id="3.40.50.300:FF:000032">
    <property type="entry name" value="Export ABC transporter ATP-binding protein"/>
    <property type="match status" value="1"/>
</dbReference>
<dbReference type="PANTHER" id="PTHR42798">
    <property type="entry name" value="LIPOPROTEIN-RELEASING SYSTEM ATP-BINDING PROTEIN LOLD"/>
    <property type="match status" value="1"/>
</dbReference>
<dbReference type="GO" id="GO:0098796">
    <property type="term" value="C:membrane protein complex"/>
    <property type="evidence" value="ECO:0007669"/>
    <property type="project" value="UniProtKB-ARBA"/>
</dbReference>
<dbReference type="RefSeq" id="WP_340522341.1">
    <property type="nucleotide sequence ID" value="NZ_FMSH01000107.1"/>
</dbReference>
<dbReference type="GO" id="GO:0046677">
    <property type="term" value="P:response to antibiotic"/>
    <property type="evidence" value="ECO:0007669"/>
    <property type="project" value="UniProtKB-KW"/>
</dbReference>
<protein>
    <submittedName>
        <fullName evidence="10">Uncharacterized ABC transporter ATP-binding protein TM_0352</fullName>
    </submittedName>
</protein>
<evidence type="ECO:0000256" key="2">
    <source>
        <dbReference type="ARBA" id="ARBA00022475"/>
    </source>
</evidence>
<name>A0A1K0IBY2_CUPNE</name>
<evidence type="ECO:0000259" key="9">
    <source>
        <dbReference type="PROSITE" id="PS50893"/>
    </source>
</evidence>
<dbReference type="InterPro" id="IPR017911">
    <property type="entry name" value="MacB-like_ATP-bd"/>
</dbReference>
<evidence type="ECO:0000256" key="6">
    <source>
        <dbReference type="ARBA" id="ARBA00022989"/>
    </source>
</evidence>
<dbReference type="CDD" id="cd03255">
    <property type="entry name" value="ABC_MJ0796_LolCDE_FtsE"/>
    <property type="match status" value="1"/>
</dbReference>
<keyword evidence="6" id="KW-1133">Transmembrane helix</keyword>
<reference evidence="10" key="1">
    <citation type="submission" date="2016-09" db="EMBL/GenBank/DDBJ databases">
        <authorList>
            <person name="Capua I."/>
            <person name="De Benedictis P."/>
            <person name="Joannis T."/>
            <person name="Lombin L.H."/>
            <person name="Cattoli G."/>
        </authorList>
    </citation>
    <scope>NUCLEOTIDE SEQUENCE</scope>
    <source>
        <strain evidence="10">B9</strain>
    </source>
</reference>
<gene>
    <name evidence="10" type="ORF">CNECB9_1950016</name>
</gene>
<evidence type="ECO:0000256" key="1">
    <source>
        <dbReference type="ARBA" id="ARBA00022448"/>
    </source>
</evidence>
<keyword evidence="3" id="KW-0997">Cell inner membrane</keyword>
<keyword evidence="1" id="KW-0813">Transport</keyword>
<dbReference type="PROSITE" id="PS50893">
    <property type="entry name" value="ABC_TRANSPORTER_2"/>
    <property type="match status" value="1"/>
</dbReference>
<dbReference type="SMART" id="SM00382">
    <property type="entry name" value="AAA"/>
    <property type="match status" value="1"/>
</dbReference>
<dbReference type="AlphaFoldDB" id="A0A1K0IBY2"/>
<dbReference type="SUPFAM" id="SSF52540">
    <property type="entry name" value="P-loop containing nucleoside triphosphate hydrolases"/>
    <property type="match status" value="1"/>
</dbReference>
<dbReference type="GO" id="GO:0022857">
    <property type="term" value="F:transmembrane transporter activity"/>
    <property type="evidence" value="ECO:0007669"/>
    <property type="project" value="UniProtKB-ARBA"/>
</dbReference>
<evidence type="ECO:0000256" key="4">
    <source>
        <dbReference type="ARBA" id="ARBA00022741"/>
    </source>
</evidence>
<dbReference type="InterPro" id="IPR003593">
    <property type="entry name" value="AAA+_ATPase"/>
</dbReference>
<proteinExistence type="inferred from homology"/>
<feature type="domain" description="ABC transporter" evidence="9">
    <location>
        <begin position="14"/>
        <end position="251"/>
    </location>
</feature>
<evidence type="ECO:0000256" key="3">
    <source>
        <dbReference type="ARBA" id="ARBA00022519"/>
    </source>
</evidence>
<keyword evidence="2" id="KW-1003">Cell membrane</keyword>
<accession>A0A1K0IBY2</accession>
<keyword evidence="6" id="KW-0812">Transmembrane</keyword>
<dbReference type="GO" id="GO:0016887">
    <property type="term" value="F:ATP hydrolysis activity"/>
    <property type="evidence" value="ECO:0007669"/>
    <property type="project" value="InterPro"/>
</dbReference>
<dbReference type="Gene3D" id="3.40.50.300">
    <property type="entry name" value="P-loop containing nucleotide triphosphate hydrolases"/>
    <property type="match status" value="1"/>
</dbReference>